<comment type="similarity">
    <text evidence="2">Belongs to the peptidase C19 family.</text>
</comment>
<sequence length="565" mass="62679">MYASSSADKYGTGRTATAKTYHHHHLHHLHHHHVGTSSSSSSSYALSSELSADRRSRAYSSAPRQVTPVRSTAAASSRLTDINGNIRSLSLSKSLSPASSYSAANGGGSGTLGSGRGEFGGKTAGSATLLQLGNDNKRYDATKKRLDAFYNSRSPSSLLNKSYNYKAGNLSYFEKYNKQQQQDSPPPNEPLQQSRYVNMNRTNYGANTDNGVLHPESSSSAYRSVSDSKKGVVGIRNIGNTCYMNSVLQCLSNTKSLTDSVLDDVDGADGKLIRVYRDLLSRIWTASDSHPVDTTAFKSAFQRLSPRFAGYEQQDAQEFLRLLLDRLHMDVNRVKVKPRAMPDVDETLKDNALAAEFWQRYLVTDNSTVVDLFAGQLKSTLECSSCGHKSITFEVFWDVSLPLPSSGSTNIVSINDLLHNFTQEEVLDFRERPRCSVCKVDRKMFKSYRFQRLPRYLVLHLKRFQGTQSYKKITSLVAFPSVSLDMSPYVSGTARSIQPHACKYNLYAVSNHTGTPIAGHYTAMCKHPVTGDWNFFNDSSVSRITSSAKLISNEAYILFYEAANY</sequence>
<dbReference type="EnsemblMetazoa" id="XM_029488097.1">
    <property type="protein sequence ID" value="XP_029343957.1"/>
    <property type="gene ID" value="LOC100164606"/>
</dbReference>
<name>A0A8R2NN08_ACYPI</name>
<reference evidence="5" key="2">
    <citation type="submission" date="2022-06" db="UniProtKB">
        <authorList>
            <consortium name="EnsemblMetazoa"/>
        </authorList>
    </citation>
    <scope>IDENTIFICATION</scope>
</reference>
<evidence type="ECO:0000313" key="5">
    <source>
        <dbReference type="EnsemblMetazoa" id="XP_029343957.1"/>
    </source>
</evidence>
<dbReference type="PROSITE" id="PS00973">
    <property type="entry name" value="USP_2"/>
    <property type="match status" value="1"/>
</dbReference>
<dbReference type="Pfam" id="PF00443">
    <property type="entry name" value="UCH"/>
    <property type="match status" value="1"/>
</dbReference>
<dbReference type="Proteomes" id="UP000007819">
    <property type="component" value="Chromosome A1"/>
</dbReference>
<organism evidence="5 6">
    <name type="scientific">Acyrthosiphon pisum</name>
    <name type="common">Pea aphid</name>
    <dbReference type="NCBI Taxonomy" id="7029"/>
    <lineage>
        <taxon>Eukaryota</taxon>
        <taxon>Metazoa</taxon>
        <taxon>Ecdysozoa</taxon>
        <taxon>Arthropoda</taxon>
        <taxon>Hexapoda</taxon>
        <taxon>Insecta</taxon>
        <taxon>Pterygota</taxon>
        <taxon>Neoptera</taxon>
        <taxon>Paraneoptera</taxon>
        <taxon>Hemiptera</taxon>
        <taxon>Sternorrhyncha</taxon>
        <taxon>Aphidomorpha</taxon>
        <taxon>Aphidoidea</taxon>
        <taxon>Aphididae</taxon>
        <taxon>Macrosiphini</taxon>
        <taxon>Acyrthosiphon</taxon>
    </lineage>
</organism>
<dbReference type="GO" id="GO:0006508">
    <property type="term" value="P:proteolysis"/>
    <property type="evidence" value="ECO:0007669"/>
    <property type="project" value="UniProtKB-KW"/>
</dbReference>
<dbReference type="InterPro" id="IPR028889">
    <property type="entry name" value="USP"/>
</dbReference>
<protein>
    <recommendedName>
        <fullName evidence="2">Ubiquitin carboxyl-terminal hydrolase</fullName>
        <ecNumber evidence="2">3.4.19.12</ecNumber>
    </recommendedName>
</protein>
<dbReference type="InterPro" id="IPR038765">
    <property type="entry name" value="Papain-like_cys_pep_sf"/>
</dbReference>
<dbReference type="RefSeq" id="XP_029343957.1">
    <property type="nucleotide sequence ID" value="XM_029488097.1"/>
</dbReference>
<dbReference type="OrthoDB" id="265306at2759"/>
<dbReference type="KEGG" id="api:100164606"/>
<dbReference type="PANTHER" id="PTHR21646:SF23">
    <property type="entry name" value="UBIQUITIN CARBOXYL-TERMINAL HYDROLASE USP2"/>
    <property type="match status" value="1"/>
</dbReference>
<feature type="compositionally biased region" description="Basic residues" evidence="3">
    <location>
        <begin position="21"/>
        <end position="34"/>
    </location>
</feature>
<feature type="compositionally biased region" description="Low complexity" evidence="3">
    <location>
        <begin position="35"/>
        <end position="50"/>
    </location>
</feature>
<feature type="region of interest" description="Disordered" evidence="3">
    <location>
        <begin position="21"/>
        <end position="75"/>
    </location>
</feature>
<evidence type="ECO:0000256" key="3">
    <source>
        <dbReference type="SAM" id="MobiDB-lite"/>
    </source>
</evidence>
<dbReference type="PROSITE" id="PS50235">
    <property type="entry name" value="USP_3"/>
    <property type="match status" value="1"/>
</dbReference>
<comment type="catalytic activity">
    <reaction evidence="1 2">
        <text>Thiol-dependent hydrolysis of ester, thioester, amide, peptide and isopeptide bonds formed by the C-terminal Gly of ubiquitin (a 76-residue protein attached to proteins as an intracellular targeting signal).</text>
        <dbReference type="EC" id="3.4.19.12"/>
    </reaction>
</comment>
<keyword evidence="2" id="KW-0788">Thiol protease</keyword>
<keyword evidence="2" id="KW-0378">Hydrolase</keyword>
<dbReference type="SUPFAM" id="SSF54001">
    <property type="entry name" value="Cysteine proteinases"/>
    <property type="match status" value="1"/>
</dbReference>
<reference evidence="6" key="1">
    <citation type="submission" date="2010-06" db="EMBL/GenBank/DDBJ databases">
        <authorList>
            <person name="Jiang H."/>
            <person name="Abraham K."/>
            <person name="Ali S."/>
            <person name="Alsbrooks S.L."/>
            <person name="Anim B.N."/>
            <person name="Anosike U.S."/>
            <person name="Attaway T."/>
            <person name="Bandaranaike D.P."/>
            <person name="Battles P.K."/>
            <person name="Bell S.N."/>
            <person name="Bell A.V."/>
            <person name="Beltran B."/>
            <person name="Bickham C."/>
            <person name="Bustamante Y."/>
            <person name="Caleb T."/>
            <person name="Canada A."/>
            <person name="Cardenas V."/>
            <person name="Carter K."/>
            <person name="Chacko J."/>
            <person name="Chandrabose M.N."/>
            <person name="Chavez D."/>
            <person name="Chavez A."/>
            <person name="Chen L."/>
            <person name="Chu H.-S."/>
            <person name="Claassen K.J."/>
            <person name="Cockrell R."/>
            <person name="Collins M."/>
            <person name="Cooper J.A."/>
            <person name="Cree A."/>
            <person name="Curry S.M."/>
            <person name="Da Y."/>
            <person name="Dao M.D."/>
            <person name="Das B."/>
            <person name="Davila M.-L."/>
            <person name="Davy-Carroll L."/>
            <person name="Denson S."/>
            <person name="Dinh H."/>
            <person name="Ebong V.E."/>
            <person name="Edwards J.R."/>
            <person name="Egan A."/>
            <person name="El-Daye J."/>
            <person name="Escobedo L."/>
            <person name="Fernandez S."/>
            <person name="Fernando P.R."/>
            <person name="Flagg N."/>
            <person name="Forbes L.D."/>
            <person name="Fowler R.G."/>
            <person name="Fu Q."/>
            <person name="Gabisi R.A."/>
            <person name="Ganer J."/>
            <person name="Garbino Pronczuk A."/>
            <person name="Garcia R.M."/>
            <person name="Garner T."/>
            <person name="Garrett T.E."/>
            <person name="Gonzalez D.A."/>
            <person name="Hamid H."/>
            <person name="Hawkins E.S."/>
            <person name="Hirani K."/>
            <person name="Hogues M.E."/>
            <person name="Hollins B."/>
            <person name="Hsiao C.-H."/>
            <person name="Jabil R."/>
            <person name="James M.L."/>
            <person name="Jhangiani S.N."/>
            <person name="Johnson B."/>
            <person name="Johnson Q."/>
            <person name="Joshi V."/>
            <person name="Kalu J.B."/>
            <person name="Kam C."/>
            <person name="Kashfia A."/>
            <person name="Keebler J."/>
            <person name="Kisamo H."/>
            <person name="Kovar C.L."/>
            <person name="Lago L.A."/>
            <person name="Lai C.-Y."/>
            <person name="Laidlaw J."/>
            <person name="Lara F."/>
            <person name="Le T.-K."/>
            <person name="Lee S.L."/>
            <person name="Legall F.H."/>
            <person name="Lemon S.J."/>
            <person name="Lewis L.R."/>
            <person name="Li B."/>
            <person name="Liu Y."/>
            <person name="Liu Y.-S."/>
            <person name="Lopez J."/>
            <person name="Lozado R.J."/>
            <person name="Lu J."/>
            <person name="Madu R.C."/>
            <person name="Maheshwari M."/>
            <person name="Maheshwari R."/>
            <person name="Malloy K."/>
            <person name="Martinez E."/>
            <person name="Mathew T."/>
            <person name="Mercado I.C."/>
            <person name="Mercado C."/>
            <person name="Meyer B."/>
            <person name="Montgomery K."/>
            <person name="Morgan M.B."/>
            <person name="Munidasa M."/>
            <person name="Nazareth L.V."/>
            <person name="Nelson J."/>
            <person name="Ng B.M."/>
            <person name="Nguyen N.B."/>
            <person name="Nguyen P.Q."/>
            <person name="Nguyen T."/>
            <person name="Obregon M."/>
            <person name="Okwuonu G.O."/>
            <person name="Onwere C.G."/>
            <person name="Orozco G."/>
            <person name="Parra A."/>
            <person name="Patel S."/>
            <person name="Patil S."/>
            <person name="Perez A."/>
            <person name="Perez Y."/>
            <person name="Pham C."/>
            <person name="Primus E.L."/>
            <person name="Pu L.-L."/>
            <person name="Puazo M."/>
            <person name="Qin X."/>
            <person name="Quiroz J.B."/>
            <person name="Reese J."/>
            <person name="Richards S."/>
            <person name="Rives C.M."/>
            <person name="Robberts R."/>
            <person name="Ruiz S.J."/>
            <person name="Ruiz M.J."/>
            <person name="Santibanez J."/>
            <person name="Schneider B.W."/>
            <person name="Sisson I."/>
            <person name="Smith M."/>
            <person name="Sodergren E."/>
            <person name="Song X.-Z."/>
            <person name="Song B.B."/>
            <person name="Summersgill H."/>
            <person name="Thelus R."/>
            <person name="Thornton R.D."/>
            <person name="Trejos Z.Y."/>
            <person name="Usmani K."/>
            <person name="Vattathil S."/>
            <person name="Villasana D."/>
            <person name="Walker D.L."/>
            <person name="Wang S."/>
            <person name="Wang K."/>
            <person name="White C.S."/>
            <person name="Williams A.C."/>
            <person name="Williamson J."/>
            <person name="Wilson K."/>
            <person name="Woghiren I.O."/>
            <person name="Woodworth J.R."/>
            <person name="Worley K.C."/>
            <person name="Wright R.A."/>
            <person name="Wu W."/>
            <person name="Young L."/>
            <person name="Zhang L."/>
            <person name="Zhang J."/>
            <person name="Zhu Y."/>
            <person name="Muzny D.M."/>
            <person name="Weinstock G."/>
            <person name="Gibbs R.A."/>
        </authorList>
    </citation>
    <scope>NUCLEOTIDE SEQUENCE [LARGE SCALE GENOMIC DNA]</scope>
    <source>
        <strain evidence="6">LSR1</strain>
    </source>
</reference>
<dbReference type="Gene3D" id="3.90.70.10">
    <property type="entry name" value="Cysteine proteinases"/>
    <property type="match status" value="1"/>
</dbReference>
<proteinExistence type="inferred from homology"/>
<dbReference type="GO" id="GO:0016579">
    <property type="term" value="P:protein deubiquitination"/>
    <property type="evidence" value="ECO:0007669"/>
    <property type="project" value="InterPro"/>
</dbReference>
<keyword evidence="2" id="KW-0833">Ubl conjugation pathway</keyword>
<dbReference type="CTD" id="9099"/>
<keyword evidence="2" id="KW-0645">Protease</keyword>
<dbReference type="GeneID" id="100164606"/>
<evidence type="ECO:0000256" key="1">
    <source>
        <dbReference type="ARBA" id="ARBA00000707"/>
    </source>
</evidence>
<dbReference type="EC" id="3.4.19.12" evidence="2"/>
<dbReference type="InterPro" id="IPR018200">
    <property type="entry name" value="USP_CS"/>
</dbReference>
<keyword evidence="6" id="KW-1185">Reference proteome</keyword>
<dbReference type="GO" id="GO:0004843">
    <property type="term" value="F:cysteine-type deubiquitinase activity"/>
    <property type="evidence" value="ECO:0007669"/>
    <property type="project" value="UniProtKB-UniRule"/>
</dbReference>
<feature type="domain" description="USP" evidence="4">
    <location>
        <begin position="233"/>
        <end position="563"/>
    </location>
</feature>
<dbReference type="CDD" id="cd02674">
    <property type="entry name" value="Peptidase_C19R"/>
    <property type="match status" value="1"/>
</dbReference>
<evidence type="ECO:0000259" key="4">
    <source>
        <dbReference type="PROSITE" id="PS50235"/>
    </source>
</evidence>
<evidence type="ECO:0000313" key="6">
    <source>
        <dbReference type="Proteomes" id="UP000007819"/>
    </source>
</evidence>
<evidence type="ECO:0000256" key="2">
    <source>
        <dbReference type="RuleBase" id="RU366025"/>
    </source>
</evidence>
<dbReference type="PROSITE" id="PS00972">
    <property type="entry name" value="USP_1"/>
    <property type="match status" value="1"/>
</dbReference>
<accession>A0A8R2NN08</accession>
<dbReference type="InterPro" id="IPR001394">
    <property type="entry name" value="Peptidase_C19_UCH"/>
</dbReference>
<dbReference type="InterPro" id="IPR050185">
    <property type="entry name" value="Ub_carboxyl-term_hydrolase"/>
</dbReference>
<dbReference type="AlphaFoldDB" id="A0A8R2NN08"/>
<dbReference type="PANTHER" id="PTHR21646">
    <property type="entry name" value="UBIQUITIN CARBOXYL-TERMINAL HYDROLASE"/>
    <property type="match status" value="1"/>
</dbReference>